<dbReference type="CDD" id="cd01129">
    <property type="entry name" value="PulE-GspE-like"/>
    <property type="match status" value="1"/>
</dbReference>
<dbReference type="Gene3D" id="3.30.450.90">
    <property type="match status" value="1"/>
</dbReference>
<evidence type="ECO:0000256" key="1">
    <source>
        <dbReference type="ARBA" id="ARBA00006611"/>
    </source>
</evidence>
<dbReference type="HOGENOM" id="CLU_013446_10_3_5"/>
<proteinExistence type="inferred from homology"/>
<dbReference type="InterPro" id="IPR001482">
    <property type="entry name" value="T2SS/T4SS_dom"/>
</dbReference>
<keyword evidence="6" id="KW-1185">Reference proteome</keyword>
<dbReference type="STRING" id="394221.Mmar10_2780"/>
<sequence length="548" mass="58883">MTLSRDDIEQLRLDRLVETGVVSPAEAAHAAALKAGAREPLDIVLTRAGLASEPKIAAFLAAEAGLDHAETIDDIGVLDAPLDLSEFNSDFLVSERAIPLGIRGDACIVGLVDPMNSDALDGIRFASGRSLVPVVVTQSLFSALCADRLSAKPGDETEEVDGGLDISLDAERLRDLASAGPVVRRLDNLVARATDARASDIHVELQHREAQIRLRVDGVLKDHIAWPTAQALAVISRVKVLAELDIAERRRPQDGRFSMPVAGRTIDVRVSVVPGQYGESLVLRLLDPEASLRGIESLGLSQSVSEPVEAMLNMPHGLILVTGPTGSGKTTSLYAFLRRLASGERKILTIEDPIEYRLAGVAQSQTNPAIDLTFANALRAFLRHDPDVIMVGEIRDAETARTAIQAAMTGHLVLSTLHTNDAPSAISRLQDMGIEDFLLAATLVGVVGQRLVRRTCPTCEGAGCQRCEESGFRGRLPVAEAFRVNEAIRASIREGARETGLEPVLKRAGYQTMWQDGLALCKRGLTTRAELLRALEDTGQADAERPSV</sequence>
<dbReference type="InterPro" id="IPR037257">
    <property type="entry name" value="T2SS_E_N_sf"/>
</dbReference>
<dbReference type="InterPro" id="IPR027417">
    <property type="entry name" value="P-loop_NTPase"/>
</dbReference>
<dbReference type="PANTHER" id="PTHR30258:SF2">
    <property type="entry name" value="COMG OPERON PROTEIN 1"/>
    <property type="match status" value="1"/>
</dbReference>
<dbReference type="SUPFAM" id="SSF160246">
    <property type="entry name" value="EspE N-terminal domain-like"/>
    <property type="match status" value="1"/>
</dbReference>
<dbReference type="Gene3D" id="3.30.300.160">
    <property type="entry name" value="Type II secretion system, protein E, N-terminal domain"/>
    <property type="match status" value="1"/>
</dbReference>
<dbReference type="GO" id="GO:0016887">
    <property type="term" value="F:ATP hydrolysis activity"/>
    <property type="evidence" value="ECO:0007669"/>
    <property type="project" value="TreeGrafter"/>
</dbReference>
<dbReference type="Proteomes" id="UP000001964">
    <property type="component" value="Chromosome"/>
</dbReference>
<keyword evidence="3" id="KW-0067">ATP-binding</keyword>
<dbReference type="AlphaFoldDB" id="Q0AKY1"/>
<dbReference type="EMBL" id="CP000449">
    <property type="protein sequence ID" value="ABI67062.1"/>
    <property type="molecule type" value="Genomic_DNA"/>
</dbReference>
<evidence type="ECO:0000313" key="6">
    <source>
        <dbReference type="Proteomes" id="UP000001964"/>
    </source>
</evidence>
<dbReference type="Pfam" id="PF00437">
    <property type="entry name" value="T2SSE"/>
    <property type="match status" value="1"/>
</dbReference>
<protein>
    <submittedName>
        <fullName evidence="5">Type II secretion system protein E (GspE)</fullName>
    </submittedName>
</protein>
<comment type="similarity">
    <text evidence="1">Belongs to the GSP E family.</text>
</comment>
<evidence type="ECO:0000256" key="3">
    <source>
        <dbReference type="ARBA" id="ARBA00022840"/>
    </source>
</evidence>
<dbReference type="Gene3D" id="3.40.50.300">
    <property type="entry name" value="P-loop containing nucleotide triphosphate hydrolases"/>
    <property type="match status" value="1"/>
</dbReference>
<dbReference type="InterPro" id="IPR003593">
    <property type="entry name" value="AAA+_ATPase"/>
</dbReference>
<dbReference type="PANTHER" id="PTHR30258">
    <property type="entry name" value="TYPE II SECRETION SYSTEM PROTEIN GSPE-RELATED"/>
    <property type="match status" value="1"/>
</dbReference>
<gene>
    <name evidence="5" type="ordered locus">Mmar10_2780</name>
</gene>
<dbReference type="Pfam" id="PF05157">
    <property type="entry name" value="MshEN"/>
    <property type="match status" value="1"/>
</dbReference>
<evidence type="ECO:0000256" key="2">
    <source>
        <dbReference type="ARBA" id="ARBA00022741"/>
    </source>
</evidence>
<dbReference type="GO" id="GO:0005886">
    <property type="term" value="C:plasma membrane"/>
    <property type="evidence" value="ECO:0007669"/>
    <property type="project" value="TreeGrafter"/>
</dbReference>
<dbReference type="OrthoDB" id="9804785at2"/>
<name>Q0AKY1_MARMM</name>
<dbReference type="GO" id="GO:0005524">
    <property type="term" value="F:ATP binding"/>
    <property type="evidence" value="ECO:0007669"/>
    <property type="project" value="UniProtKB-KW"/>
</dbReference>
<accession>Q0AKY1</accession>
<dbReference type="eggNOG" id="COG2804">
    <property type="taxonomic scope" value="Bacteria"/>
</dbReference>
<keyword evidence="2" id="KW-0547">Nucleotide-binding</keyword>
<dbReference type="InterPro" id="IPR007831">
    <property type="entry name" value="T2SS_GspE_N"/>
</dbReference>
<reference evidence="5 6" key="1">
    <citation type="submission" date="2006-08" db="EMBL/GenBank/DDBJ databases">
        <title>Complete sequence of Maricaulis maris MCS10.</title>
        <authorList>
            <consortium name="US DOE Joint Genome Institute"/>
            <person name="Copeland A."/>
            <person name="Lucas S."/>
            <person name="Lapidus A."/>
            <person name="Barry K."/>
            <person name="Detter J.C."/>
            <person name="Glavina del Rio T."/>
            <person name="Hammon N."/>
            <person name="Israni S."/>
            <person name="Dalin E."/>
            <person name="Tice H."/>
            <person name="Pitluck S."/>
            <person name="Saunders E."/>
            <person name="Brettin T."/>
            <person name="Bruce D."/>
            <person name="Han C."/>
            <person name="Tapia R."/>
            <person name="Gilna P."/>
            <person name="Schmutz J."/>
            <person name="Larimer F."/>
            <person name="Land M."/>
            <person name="Hauser L."/>
            <person name="Kyrpides N."/>
            <person name="Mikhailova N."/>
            <person name="Viollier P."/>
            <person name="Stephens C."/>
            <person name="Richardson P."/>
        </authorList>
    </citation>
    <scope>NUCLEOTIDE SEQUENCE [LARGE SCALE GENOMIC DNA]</scope>
    <source>
        <strain evidence="5 6">MCS10</strain>
    </source>
</reference>
<dbReference type="SMART" id="SM00382">
    <property type="entry name" value="AAA"/>
    <property type="match status" value="1"/>
</dbReference>
<dbReference type="SUPFAM" id="SSF52540">
    <property type="entry name" value="P-loop containing nucleoside triphosphate hydrolases"/>
    <property type="match status" value="1"/>
</dbReference>
<evidence type="ECO:0000313" key="5">
    <source>
        <dbReference type="EMBL" id="ABI67062.1"/>
    </source>
</evidence>
<evidence type="ECO:0000259" key="4">
    <source>
        <dbReference type="PROSITE" id="PS00662"/>
    </source>
</evidence>
<organism evidence="5 6">
    <name type="scientific">Maricaulis maris (strain MCS10)</name>
    <name type="common">Caulobacter maris</name>
    <dbReference type="NCBI Taxonomy" id="394221"/>
    <lineage>
        <taxon>Bacteria</taxon>
        <taxon>Pseudomonadati</taxon>
        <taxon>Pseudomonadota</taxon>
        <taxon>Alphaproteobacteria</taxon>
        <taxon>Maricaulales</taxon>
        <taxon>Maricaulaceae</taxon>
        <taxon>Maricaulis</taxon>
    </lineage>
</organism>
<dbReference type="KEGG" id="mmr:Mmar10_2780"/>
<feature type="domain" description="Bacterial type II secretion system protein E" evidence="4">
    <location>
        <begin position="382"/>
        <end position="396"/>
    </location>
</feature>
<dbReference type="RefSeq" id="WP_011644706.1">
    <property type="nucleotide sequence ID" value="NC_008347.1"/>
</dbReference>
<dbReference type="PROSITE" id="PS00662">
    <property type="entry name" value="T2SP_E"/>
    <property type="match status" value="1"/>
</dbReference>